<dbReference type="AlphaFoldDB" id="A0A197JHS0"/>
<protein>
    <submittedName>
        <fullName evidence="2">Uncharacterized protein</fullName>
    </submittedName>
</protein>
<feature type="transmembrane region" description="Helical" evidence="1">
    <location>
        <begin position="67"/>
        <end position="84"/>
    </location>
</feature>
<evidence type="ECO:0000256" key="1">
    <source>
        <dbReference type="SAM" id="Phobius"/>
    </source>
</evidence>
<proteinExistence type="predicted"/>
<accession>A0A197JHS0</accession>
<keyword evidence="3" id="KW-1185">Reference proteome</keyword>
<dbReference type="Proteomes" id="UP000078512">
    <property type="component" value="Unassembled WGS sequence"/>
</dbReference>
<evidence type="ECO:0000313" key="2">
    <source>
        <dbReference type="EMBL" id="OAQ24538.1"/>
    </source>
</evidence>
<organism evidence="2 3">
    <name type="scientific">Linnemannia elongata AG-77</name>
    <dbReference type="NCBI Taxonomy" id="1314771"/>
    <lineage>
        <taxon>Eukaryota</taxon>
        <taxon>Fungi</taxon>
        <taxon>Fungi incertae sedis</taxon>
        <taxon>Mucoromycota</taxon>
        <taxon>Mortierellomycotina</taxon>
        <taxon>Mortierellomycetes</taxon>
        <taxon>Mortierellales</taxon>
        <taxon>Mortierellaceae</taxon>
        <taxon>Linnemannia</taxon>
    </lineage>
</organism>
<name>A0A197JHS0_9FUNG</name>
<keyword evidence="1" id="KW-0472">Membrane</keyword>
<evidence type="ECO:0000313" key="3">
    <source>
        <dbReference type="Proteomes" id="UP000078512"/>
    </source>
</evidence>
<feature type="transmembrane region" description="Helical" evidence="1">
    <location>
        <begin position="12"/>
        <end position="27"/>
    </location>
</feature>
<gene>
    <name evidence="2" type="ORF">K457DRAFT_830537</name>
</gene>
<feature type="transmembrane region" description="Helical" evidence="1">
    <location>
        <begin position="39"/>
        <end position="61"/>
    </location>
</feature>
<keyword evidence="1" id="KW-1133">Transmembrane helix</keyword>
<keyword evidence="1" id="KW-0812">Transmembrane</keyword>
<sequence>MGMGQENKVSYLIQASAYFFFFSLLSLDRSKKDRRRGACFCFFFVQRWMCLCTLIDLTDWSGLKTRLSLPLLFSLLSCSILFVVC</sequence>
<reference evidence="2 3" key="1">
    <citation type="submission" date="2016-05" db="EMBL/GenBank/DDBJ databases">
        <title>Genome sequencing reveals origins of a unique bacterial endosymbiosis in the earliest lineages of terrestrial Fungi.</title>
        <authorList>
            <consortium name="DOE Joint Genome Institute"/>
            <person name="Uehling J."/>
            <person name="Gryganskyi A."/>
            <person name="Hameed K."/>
            <person name="Tschaplinski T."/>
            <person name="Misztal P."/>
            <person name="Wu S."/>
            <person name="Desiro A."/>
            <person name="Vande Pol N."/>
            <person name="Du Z.-Y."/>
            <person name="Zienkiewicz A."/>
            <person name="Zienkiewicz K."/>
            <person name="Morin E."/>
            <person name="Tisserant E."/>
            <person name="Splivallo R."/>
            <person name="Hainaut M."/>
            <person name="Henrissat B."/>
            <person name="Ohm R."/>
            <person name="Kuo A."/>
            <person name="Yan J."/>
            <person name="Lipzen A."/>
            <person name="Nolan M."/>
            <person name="Labutti K."/>
            <person name="Barry K."/>
            <person name="Goldstein A."/>
            <person name="Labbe J."/>
            <person name="Schadt C."/>
            <person name="Tuskan G."/>
            <person name="Grigoriev I."/>
            <person name="Martin F."/>
            <person name="Vilgalys R."/>
            <person name="Bonito G."/>
        </authorList>
    </citation>
    <scope>NUCLEOTIDE SEQUENCE [LARGE SCALE GENOMIC DNA]</scope>
    <source>
        <strain evidence="2 3">AG-77</strain>
    </source>
</reference>
<dbReference type="EMBL" id="KV442092">
    <property type="protein sequence ID" value="OAQ24538.1"/>
    <property type="molecule type" value="Genomic_DNA"/>
</dbReference>